<protein>
    <recommendedName>
        <fullName evidence="6">Small ribosomal subunit protein uS2</fullName>
    </recommendedName>
</protein>
<dbReference type="Pfam" id="PF00318">
    <property type="entry name" value="Ribosomal_S2"/>
    <property type="match status" value="2"/>
</dbReference>
<evidence type="ECO:0000256" key="7">
    <source>
        <dbReference type="RuleBase" id="RU003631"/>
    </source>
</evidence>
<keyword evidence="3 6" id="KW-0963">Cytoplasm</keyword>
<keyword evidence="4 6" id="KW-0689">Ribosomal protein</keyword>
<dbReference type="EMBL" id="JAAIUW010000007">
    <property type="protein sequence ID" value="KAF7822475.1"/>
    <property type="molecule type" value="Genomic_DNA"/>
</dbReference>
<dbReference type="InterPro" id="IPR005707">
    <property type="entry name" value="Ribosomal_uS2_euk/arc"/>
</dbReference>
<comment type="similarity">
    <text evidence="2 6 7">Belongs to the universal ribosomal protein uS2 family.</text>
</comment>
<name>A0A834TKA9_9FABA</name>
<comment type="caution">
    <text evidence="9">The sequence shown here is derived from an EMBL/GenBank/DDBJ whole genome shotgun (WGS) entry which is preliminary data.</text>
</comment>
<organism evidence="9 10">
    <name type="scientific">Senna tora</name>
    <dbReference type="NCBI Taxonomy" id="362788"/>
    <lineage>
        <taxon>Eukaryota</taxon>
        <taxon>Viridiplantae</taxon>
        <taxon>Streptophyta</taxon>
        <taxon>Embryophyta</taxon>
        <taxon>Tracheophyta</taxon>
        <taxon>Spermatophyta</taxon>
        <taxon>Magnoliopsida</taxon>
        <taxon>eudicotyledons</taxon>
        <taxon>Gunneridae</taxon>
        <taxon>Pentapetalae</taxon>
        <taxon>rosids</taxon>
        <taxon>fabids</taxon>
        <taxon>Fabales</taxon>
        <taxon>Fabaceae</taxon>
        <taxon>Caesalpinioideae</taxon>
        <taxon>Cassia clade</taxon>
        <taxon>Senna</taxon>
    </lineage>
</organism>
<comment type="subcellular location">
    <subcellularLocation>
        <location evidence="1 6">Cytoplasm</location>
    </subcellularLocation>
</comment>
<feature type="region of interest" description="Disordered" evidence="8">
    <location>
        <begin position="268"/>
        <end position="308"/>
    </location>
</feature>
<keyword evidence="10" id="KW-1185">Reference proteome</keyword>
<dbReference type="PRINTS" id="PR00395">
    <property type="entry name" value="RIBOSOMALS2"/>
</dbReference>
<dbReference type="InterPro" id="IPR001865">
    <property type="entry name" value="Ribosomal_uS2"/>
</dbReference>
<evidence type="ECO:0000256" key="6">
    <source>
        <dbReference type="HAMAP-Rule" id="MF_03015"/>
    </source>
</evidence>
<dbReference type="AlphaFoldDB" id="A0A834TKA9"/>
<proteinExistence type="inferred from homology"/>
<evidence type="ECO:0000256" key="5">
    <source>
        <dbReference type="ARBA" id="ARBA00023274"/>
    </source>
</evidence>
<dbReference type="InterPro" id="IPR018130">
    <property type="entry name" value="Ribosomal_uS2_CS"/>
</dbReference>
<dbReference type="GO" id="GO:0022627">
    <property type="term" value="C:cytosolic small ribosomal subunit"/>
    <property type="evidence" value="ECO:0007669"/>
    <property type="project" value="UniProtKB-UniRule"/>
</dbReference>
<dbReference type="GO" id="GO:0003735">
    <property type="term" value="F:structural constituent of ribosome"/>
    <property type="evidence" value="ECO:0007669"/>
    <property type="project" value="UniProtKB-UniRule"/>
</dbReference>
<sequence>MAATTTTTTAAPPRQLSQKEADIQMMLAAEVHLGTKNCNFQMERYVFKRRNDGIYIINLGKTWEKLQLAARVIVAIENPQDIIVQSARPYGQRAVLKFAQYTGAHALAGRHTPGTFTNQLQTSYSEPRLLILTDPRTDHQPIKEAALGNIPTIAFCDTDSPMRYVDIGIPANNKGKHSIGCLFWLLARMVLQMRGTIRPGLKWDVMVDLFFYREPEETKQQEEDEAPVAPDYAITDFNAASIAADGQWPAAIDQSWTDAVPQPIPAVPGVSWSADAGGDWGESVPAPAVPAPQIPAPGIDAVPATGWD</sequence>
<dbReference type="OrthoDB" id="414863at2759"/>
<dbReference type="Gene3D" id="3.40.50.10490">
    <property type="entry name" value="Glucose-6-phosphate isomerase like protein, domain 1"/>
    <property type="match status" value="1"/>
</dbReference>
<accession>A0A834TKA9</accession>
<keyword evidence="5 6" id="KW-0687">Ribonucleoprotein</keyword>
<dbReference type="GO" id="GO:0000028">
    <property type="term" value="P:ribosomal small subunit assembly"/>
    <property type="evidence" value="ECO:0007669"/>
    <property type="project" value="UniProtKB-UniRule"/>
</dbReference>
<evidence type="ECO:0000256" key="1">
    <source>
        <dbReference type="ARBA" id="ARBA00004496"/>
    </source>
</evidence>
<dbReference type="Proteomes" id="UP000634136">
    <property type="component" value="Unassembled WGS sequence"/>
</dbReference>
<evidence type="ECO:0000313" key="9">
    <source>
        <dbReference type="EMBL" id="KAF7822475.1"/>
    </source>
</evidence>
<evidence type="ECO:0000256" key="3">
    <source>
        <dbReference type="ARBA" id="ARBA00022490"/>
    </source>
</evidence>
<dbReference type="SUPFAM" id="SSF52313">
    <property type="entry name" value="Ribosomal protein S2"/>
    <property type="match status" value="1"/>
</dbReference>
<reference evidence="9" key="1">
    <citation type="submission" date="2020-09" db="EMBL/GenBank/DDBJ databases">
        <title>Genome-Enabled Discovery of Anthraquinone Biosynthesis in Senna tora.</title>
        <authorList>
            <person name="Kang S.-H."/>
            <person name="Pandey R.P."/>
            <person name="Lee C.-M."/>
            <person name="Sim J.-S."/>
            <person name="Jeong J.-T."/>
            <person name="Choi B.-S."/>
            <person name="Jung M."/>
            <person name="Ginzburg D."/>
            <person name="Zhao K."/>
            <person name="Won S.Y."/>
            <person name="Oh T.-J."/>
            <person name="Yu Y."/>
            <person name="Kim N.-H."/>
            <person name="Lee O.R."/>
            <person name="Lee T.-H."/>
            <person name="Bashyal P."/>
            <person name="Kim T.-S."/>
            <person name="Lee W.-H."/>
            <person name="Kawkins C."/>
            <person name="Kim C.-K."/>
            <person name="Kim J.S."/>
            <person name="Ahn B.O."/>
            <person name="Rhee S.Y."/>
            <person name="Sohng J.K."/>
        </authorList>
    </citation>
    <scope>NUCLEOTIDE SEQUENCE</scope>
    <source>
        <tissue evidence="9">Leaf</tissue>
    </source>
</reference>
<dbReference type="PANTHER" id="PTHR11489">
    <property type="entry name" value="40S RIBOSOMAL PROTEIN SA"/>
    <property type="match status" value="1"/>
</dbReference>
<dbReference type="FunFam" id="3.40.50.10490:FF:000017">
    <property type="entry name" value="40S ribosomal protein SA"/>
    <property type="match status" value="1"/>
</dbReference>
<evidence type="ECO:0000256" key="8">
    <source>
        <dbReference type="SAM" id="MobiDB-lite"/>
    </source>
</evidence>
<dbReference type="NCBIfam" id="TIGR01012">
    <property type="entry name" value="uS2_euk_arch"/>
    <property type="match status" value="1"/>
</dbReference>
<dbReference type="HAMAP" id="MF_03015">
    <property type="entry name" value="Ribosomal_S2_euk"/>
    <property type="match status" value="1"/>
</dbReference>
<evidence type="ECO:0000256" key="4">
    <source>
        <dbReference type="ARBA" id="ARBA00022980"/>
    </source>
</evidence>
<dbReference type="CDD" id="cd01425">
    <property type="entry name" value="RPS2"/>
    <property type="match status" value="1"/>
</dbReference>
<comment type="subunit">
    <text evidence="6">Component of the small ribosomal subunit. Mature ribosomes consist of a small (40S) and a large (60S) subunit. The 40S subunit contains about 33 different proteins and 1 molecule of RNA (18S). The 60S subunit contains about 49 different proteins and 3 molecules of RNA (25S, 5.8S and 5S). Interacts with ribosomal protein S21.</text>
</comment>
<dbReference type="PROSITE" id="PS00963">
    <property type="entry name" value="RIBOSOMAL_S2_2"/>
    <property type="match status" value="1"/>
</dbReference>
<evidence type="ECO:0000256" key="2">
    <source>
        <dbReference type="ARBA" id="ARBA00006242"/>
    </source>
</evidence>
<comment type="function">
    <text evidence="6">Required for the assembly and/or stability of the 40S ribosomal subunit. Required for the processing of the 20S rRNA-precursor to mature 18S rRNA in a late step of the maturation of 40S ribosomal subunits.</text>
</comment>
<evidence type="ECO:0000313" key="10">
    <source>
        <dbReference type="Proteomes" id="UP000634136"/>
    </source>
</evidence>
<dbReference type="InterPro" id="IPR027498">
    <property type="entry name" value="Ribosomal_uS2_euk"/>
</dbReference>
<dbReference type="InterPro" id="IPR023591">
    <property type="entry name" value="Ribosomal_uS2_flav_dom_sf"/>
</dbReference>
<dbReference type="GO" id="GO:0006412">
    <property type="term" value="P:translation"/>
    <property type="evidence" value="ECO:0007669"/>
    <property type="project" value="UniProtKB-UniRule"/>
</dbReference>
<gene>
    <name evidence="9" type="ORF">G2W53_020619</name>
</gene>
<dbReference type="PROSITE" id="PS00962">
    <property type="entry name" value="RIBOSOMAL_S2_1"/>
    <property type="match status" value="1"/>
</dbReference>